<dbReference type="EC" id="3.4.-.-" evidence="3"/>
<proteinExistence type="predicted"/>
<evidence type="ECO:0000313" key="4">
    <source>
        <dbReference type="Proteomes" id="UP001367513"/>
    </source>
</evidence>
<dbReference type="SUPFAM" id="SSF82171">
    <property type="entry name" value="DPP6 N-terminal domain-like"/>
    <property type="match status" value="1"/>
</dbReference>
<keyword evidence="4" id="KW-1185">Reference proteome</keyword>
<keyword evidence="1 3" id="KW-0378">Hydrolase</keyword>
<accession>A0ABU9ALX5</accession>
<dbReference type="PANTHER" id="PTHR42776">
    <property type="entry name" value="SERINE PEPTIDASE S9 FAMILY MEMBER"/>
    <property type="match status" value="1"/>
</dbReference>
<dbReference type="InterPro" id="IPR011042">
    <property type="entry name" value="6-blade_b-propeller_TolB-like"/>
</dbReference>
<evidence type="ECO:0000256" key="1">
    <source>
        <dbReference type="ARBA" id="ARBA00022801"/>
    </source>
</evidence>
<dbReference type="Gene3D" id="3.40.50.1820">
    <property type="entry name" value="alpha/beta hydrolase"/>
    <property type="match status" value="1"/>
</dbReference>
<dbReference type="PANTHER" id="PTHR42776:SF27">
    <property type="entry name" value="DIPEPTIDYL PEPTIDASE FAMILY MEMBER 6"/>
    <property type="match status" value="1"/>
</dbReference>
<dbReference type="InterPro" id="IPR029058">
    <property type="entry name" value="AB_hydrolase_fold"/>
</dbReference>
<organism evidence="3 4">
    <name type="scientific">Pseudonocardia alni subsp. carboxydivorans</name>
    <dbReference type="NCBI Taxonomy" id="415010"/>
    <lineage>
        <taxon>Bacteria</taxon>
        <taxon>Bacillati</taxon>
        <taxon>Actinomycetota</taxon>
        <taxon>Actinomycetes</taxon>
        <taxon>Pseudonocardiales</taxon>
        <taxon>Pseudonocardiaceae</taxon>
        <taxon>Pseudonocardia</taxon>
    </lineage>
</organism>
<evidence type="ECO:0000313" key="3">
    <source>
        <dbReference type="EMBL" id="MEK6466724.1"/>
    </source>
</evidence>
<reference evidence="3 4" key="1">
    <citation type="submission" date="2024-03" db="EMBL/GenBank/DDBJ databases">
        <title>Draft genome sequence of Pseudonocardia carboxydivorans JCM 14827.</title>
        <authorList>
            <person name="Duangmal K."/>
        </authorList>
    </citation>
    <scope>NUCLEOTIDE SEQUENCE [LARGE SCALE GENOMIC DNA]</scope>
    <source>
        <strain evidence="3 4">JCM 14827</strain>
    </source>
</reference>
<gene>
    <name evidence="3" type="ORF">WG925_23545</name>
</gene>
<dbReference type="SUPFAM" id="SSF53474">
    <property type="entry name" value="alpha/beta-Hydrolases"/>
    <property type="match status" value="1"/>
</dbReference>
<protein>
    <submittedName>
        <fullName evidence="3">S9 family peptidase</fullName>
        <ecNumber evidence="3">3.4.-.-</ecNumber>
    </submittedName>
</protein>
<evidence type="ECO:0000259" key="2">
    <source>
        <dbReference type="Pfam" id="PF00326"/>
    </source>
</evidence>
<dbReference type="Proteomes" id="UP001367513">
    <property type="component" value="Unassembled WGS sequence"/>
</dbReference>
<dbReference type="Gene3D" id="2.120.10.30">
    <property type="entry name" value="TolB, C-terminal domain"/>
    <property type="match status" value="1"/>
</dbReference>
<dbReference type="Pfam" id="PF00326">
    <property type="entry name" value="Peptidase_S9"/>
    <property type="match status" value="1"/>
</dbReference>
<sequence>MTAVPTAAPTAAPTPETTMALPDRIPARDLLRMPDRTAATISPDGTRIAFLAPWKGRLNVWVSDVDGSGERCVTADETRTVLRYLWTDDPRYLLYLQDTGGDENWHVFRVDLTAPDAPAVDLTPFEGATTFGLEQRPERPGTLLLQSNARNPVEFDLCELDVATGEMTVLAQSPGGGGGWILVGDELLRETLTADGVAQVWRGDDLVATVDGDAHPIGVYPYEPTPDGTGIWVGTYGDGDRLHLGRLDTTTGEVTEVDRHPEHDIDIRAQIFPSLPSALIRHRATGELLGVRYLGARQEIRAVDPGFAEILDALRGLCDGDLSGVSGDVDGRRWVATFAHDRDPQTWFHDHATGESRLLFRPRPDLDPAQLAPMETVTITARDGREMPAYLTLPVGVAPEGLPLVLMPHGGPWARDWWGFDASVQLWANRGYAVLQPQFRGSYGFGRAHMEAAVGEFAGAMHDDLIDAVDWAVARGYADPDRVAMFGGSYGGYATLVGVAFTPDRFAAAVEYVGISNLADFLRTVPEFTRPGLVNNWYRYVGDPAEPAQEADMLARSPITRVDDIRTPLMVVQGANDVRVVRAESDNLVAALRGRGVDVDYLVFDEEGHAIVNPENLATMFEAADRFLATHLAPRADR</sequence>
<dbReference type="RefSeq" id="WP_346103368.1">
    <property type="nucleotide sequence ID" value="NZ_BAAAOD010000021.1"/>
</dbReference>
<dbReference type="GO" id="GO:0016787">
    <property type="term" value="F:hydrolase activity"/>
    <property type="evidence" value="ECO:0007669"/>
    <property type="project" value="UniProtKB-KW"/>
</dbReference>
<dbReference type="InterPro" id="IPR001375">
    <property type="entry name" value="Peptidase_S9_cat"/>
</dbReference>
<comment type="caution">
    <text evidence="3">The sequence shown here is derived from an EMBL/GenBank/DDBJ whole genome shotgun (WGS) entry which is preliminary data.</text>
</comment>
<feature type="domain" description="Peptidase S9 prolyl oligopeptidase catalytic" evidence="2">
    <location>
        <begin position="418"/>
        <end position="633"/>
    </location>
</feature>
<name>A0ABU9ALX5_PSEA5</name>
<dbReference type="EMBL" id="JBBPIX010000016">
    <property type="protein sequence ID" value="MEK6466724.1"/>
    <property type="molecule type" value="Genomic_DNA"/>
</dbReference>